<sequence length="74" mass="8451">MKHLLKQYQKEIRNILLLALVVALIPYVPQAVHFIRTFTGTMLLIGVLCGCVLGLSLKLHYRIMVMRISQDNSN</sequence>
<feature type="transmembrane region" description="Helical" evidence="1">
    <location>
        <begin position="12"/>
        <end position="28"/>
    </location>
</feature>
<name>A0A562TDW1_CHIJA</name>
<organism evidence="2 3">
    <name type="scientific">Chitinophaga japonensis</name>
    <name type="common">Flexibacter japonensis</name>
    <dbReference type="NCBI Taxonomy" id="104662"/>
    <lineage>
        <taxon>Bacteria</taxon>
        <taxon>Pseudomonadati</taxon>
        <taxon>Bacteroidota</taxon>
        <taxon>Chitinophagia</taxon>
        <taxon>Chitinophagales</taxon>
        <taxon>Chitinophagaceae</taxon>
        <taxon>Chitinophaga</taxon>
    </lineage>
</organism>
<dbReference type="EMBL" id="VLLG01000002">
    <property type="protein sequence ID" value="TWI91180.1"/>
    <property type="molecule type" value="Genomic_DNA"/>
</dbReference>
<reference evidence="2 3" key="1">
    <citation type="journal article" date="2013" name="Stand. Genomic Sci.">
        <title>Genomic Encyclopedia of Type Strains, Phase I: The one thousand microbial genomes (KMG-I) project.</title>
        <authorList>
            <person name="Kyrpides N.C."/>
            <person name="Woyke T."/>
            <person name="Eisen J.A."/>
            <person name="Garrity G."/>
            <person name="Lilburn T.G."/>
            <person name="Beck B.J."/>
            <person name="Whitman W.B."/>
            <person name="Hugenholtz P."/>
            <person name="Klenk H.P."/>
        </authorList>
    </citation>
    <scope>NUCLEOTIDE SEQUENCE [LARGE SCALE GENOMIC DNA]</scope>
    <source>
        <strain evidence="2 3">DSM 13484</strain>
    </source>
</reference>
<dbReference type="AlphaFoldDB" id="A0A562TDW1"/>
<dbReference type="RefSeq" id="WP_145710341.1">
    <property type="nucleotide sequence ID" value="NZ_BAAAFY010000001.1"/>
</dbReference>
<proteinExistence type="predicted"/>
<comment type="caution">
    <text evidence="2">The sequence shown here is derived from an EMBL/GenBank/DDBJ whole genome shotgun (WGS) entry which is preliminary data.</text>
</comment>
<gene>
    <name evidence="2" type="ORF">LX66_0545</name>
</gene>
<accession>A0A562TDW1</accession>
<evidence type="ECO:0000256" key="1">
    <source>
        <dbReference type="SAM" id="Phobius"/>
    </source>
</evidence>
<keyword evidence="1" id="KW-0812">Transmembrane</keyword>
<evidence type="ECO:0000313" key="2">
    <source>
        <dbReference type="EMBL" id="TWI91180.1"/>
    </source>
</evidence>
<keyword evidence="3" id="KW-1185">Reference proteome</keyword>
<protein>
    <submittedName>
        <fullName evidence="2">Uncharacterized protein</fullName>
    </submittedName>
</protein>
<evidence type="ECO:0000313" key="3">
    <source>
        <dbReference type="Proteomes" id="UP000316778"/>
    </source>
</evidence>
<keyword evidence="1" id="KW-0472">Membrane</keyword>
<keyword evidence="1" id="KW-1133">Transmembrane helix</keyword>
<feature type="transmembrane region" description="Helical" evidence="1">
    <location>
        <begin position="34"/>
        <end position="57"/>
    </location>
</feature>
<dbReference type="Proteomes" id="UP000316778">
    <property type="component" value="Unassembled WGS sequence"/>
</dbReference>